<dbReference type="GO" id="GO:0005737">
    <property type="term" value="C:cytoplasm"/>
    <property type="evidence" value="ECO:0007669"/>
    <property type="project" value="UniProtKB-SubCell"/>
</dbReference>
<gene>
    <name evidence="10" type="primary">recF</name>
    <name evidence="10" type="ORF">CI610_01335</name>
</gene>
<dbReference type="Gene3D" id="3.40.50.300">
    <property type="entry name" value="P-loop containing nucleotide triphosphate hydrolases"/>
    <property type="match status" value="1"/>
</dbReference>
<comment type="caution">
    <text evidence="10">The sequence shown here is derived from an EMBL/GenBank/DDBJ whole genome shotgun (WGS) entry which is preliminary data.</text>
</comment>
<evidence type="ECO:0000259" key="9">
    <source>
        <dbReference type="Pfam" id="PF02463"/>
    </source>
</evidence>
<organism evidence="10">
    <name type="scientific">invertebrate metagenome</name>
    <dbReference type="NCBI Taxonomy" id="1711999"/>
    <lineage>
        <taxon>unclassified sequences</taxon>
        <taxon>metagenomes</taxon>
        <taxon>organismal metagenomes</taxon>
    </lineage>
</organism>
<evidence type="ECO:0000256" key="7">
    <source>
        <dbReference type="ARBA" id="ARBA00022840"/>
    </source>
</evidence>
<comment type="subcellular location">
    <subcellularLocation>
        <location evidence="1">Cytoplasm</location>
    </subcellularLocation>
</comment>
<evidence type="ECO:0000256" key="5">
    <source>
        <dbReference type="ARBA" id="ARBA00022705"/>
    </source>
</evidence>
<dbReference type="Gene3D" id="1.20.1050.90">
    <property type="entry name" value="RecF/RecN/SMC, N-terminal domain"/>
    <property type="match status" value="1"/>
</dbReference>
<comment type="similarity">
    <text evidence="2">Belongs to the RecF family.</text>
</comment>
<dbReference type="HAMAP" id="MF_00365">
    <property type="entry name" value="RecF"/>
    <property type="match status" value="1"/>
</dbReference>
<dbReference type="InterPro" id="IPR018078">
    <property type="entry name" value="DNA-binding_RecF_CS"/>
</dbReference>
<keyword evidence="5" id="KW-0235">DNA replication</keyword>
<dbReference type="PANTHER" id="PTHR32182:SF0">
    <property type="entry name" value="DNA REPLICATION AND REPAIR PROTEIN RECF"/>
    <property type="match status" value="1"/>
</dbReference>
<dbReference type="PROSITE" id="PS00618">
    <property type="entry name" value="RECF_2"/>
    <property type="match status" value="1"/>
</dbReference>
<dbReference type="InterPro" id="IPR003395">
    <property type="entry name" value="RecF/RecN/SMC_N"/>
</dbReference>
<dbReference type="Pfam" id="PF02463">
    <property type="entry name" value="SMC_N"/>
    <property type="match status" value="1"/>
</dbReference>
<dbReference type="GO" id="GO:0006302">
    <property type="term" value="P:double-strand break repair"/>
    <property type="evidence" value="ECO:0007669"/>
    <property type="project" value="TreeGrafter"/>
</dbReference>
<feature type="domain" description="RecF/RecN/SMC N-terminal" evidence="9">
    <location>
        <begin position="3"/>
        <end position="353"/>
    </location>
</feature>
<dbReference type="InterPro" id="IPR042174">
    <property type="entry name" value="RecF_2"/>
</dbReference>
<protein>
    <recommendedName>
        <fullName evidence="3">DNA replication and repair protein RecF</fullName>
    </recommendedName>
</protein>
<proteinExistence type="inferred from homology"/>
<sequence>MSIQTLDITNIRNIAFASLKPSSDINVLYGANGSGKTSVLEAIYMVGLARSFRSSRIRPVIRSGQNRCVVFAQAGKAIGVERNLGNDGFLIKVAGERVMSLAELAQLLPVQVINSDTFSLLEGTPSARRHFLDWGVFHMKQSVFFPAWKRLQKSLKQRNSLLRHGRLSSLELASWNHAFIRSAEVIDELRQTYIEQLTPVFLRLLNELSEFDDISINYYRGWDNSVSLEEVLQAGLERDQISGYTHAGPQRADIKIRLGKISAIDRLSRGQIKLVVCALKLAQATLYSSLQDKNCLLLIDDLPSELDSVHRKTLCQLLQKLACQVFITCVDKETLADCWLPGSDIRVFHVEQGQVNAVEAQTGYANCGHSESLETEYE</sequence>
<dbReference type="EMBL" id="NSIT01000053">
    <property type="protein sequence ID" value="PJE79690.1"/>
    <property type="molecule type" value="Genomic_DNA"/>
</dbReference>
<dbReference type="GO" id="GO:0006260">
    <property type="term" value="P:DNA replication"/>
    <property type="evidence" value="ECO:0007669"/>
    <property type="project" value="UniProtKB-KW"/>
</dbReference>
<dbReference type="NCBIfam" id="TIGR00611">
    <property type="entry name" value="recf"/>
    <property type="match status" value="1"/>
</dbReference>
<evidence type="ECO:0000256" key="1">
    <source>
        <dbReference type="ARBA" id="ARBA00004496"/>
    </source>
</evidence>
<evidence type="ECO:0000256" key="6">
    <source>
        <dbReference type="ARBA" id="ARBA00022741"/>
    </source>
</evidence>
<evidence type="ECO:0000256" key="4">
    <source>
        <dbReference type="ARBA" id="ARBA00022490"/>
    </source>
</evidence>
<keyword evidence="4" id="KW-0963">Cytoplasm</keyword>
<accession>A0A2H9T8Y9</accession>
<keyword evidence="7" id="KW-0067">ATP-binding</keyword>
<dbReference type="InterPro" id="IPR001238">
    <property type="entry name" value="DNA-binding_RecF"/>
</dbReference>
<evidence type="ECO:0000256" key="3">
    <source>
        <dbReference type="ARBA" id="ARBA00020170"/>
    </source>
</evidence>
<dbReference type="GO" id="GO:0000731">
    <property type="term" value="P:DNA synthesis involved in DNA repair"/>
    <property type="evidence" value="ECO:0007669"/>
    <property type="project" value="TreeGrafter"/>
</dbReference>
<keyword evidence="6" id="KW-0547">Nucleotide-binding</keyword>
<evidence type="ECO:0000313" key="10">
    <source>
        <dbReference type="EMBL" id="PJE79690.1"/>
    </source>
</evidence>
<evidence type="ECO:0000256" key="8">
    <source>
        <dbReference type="ARBA" id="ARBA00023125"/>
    </source>
</evidence>
<dbReference type="PROSITE" id="PS00617">
    <property type="entry name" value="RECF_1"/>
    <property type="match status" value="1"/>
</dbReference>
<reference evidence="10" key="1">
    <citation type="journal article" date="2017" name="Appl. Environ. Microbiol.">
        <title>Molecular characterization of an Endozoicomonas-like organism causing infection in king scallop Pecten maximus L.</title>
        <authorList>
            <person name="Cano I."/>
            <person name="van Aerle R."/>
            <person name="Ross S."/>
            <person name="Verner-Jeffreys D.W."/>
            <person name="Paley R.K."/>
            <person name="Rimmer G."/>
            <person name="Ryder D."/>
            <person name="Hooper P."/>
            <person name="Stone D."/>
            <person name="Feist S.W."/>
        </authorList>
    </citation>
    <scope>NUCLEOTIDE SEQUENCE</scope>
</reference>
<dbReference type="AlphaFoldDB" id="A0A2H9T8Y9"/>
<dbReference type="SUPFAM" id="SSF52540">
    <property type="entry name" value="P-loop containing nucleoside triphosphate hydrolases"/>
    <property type="match status" value="1"/>
</dbReference>
<keyword evidence="8" id="KW-0238">DNA-binding</keyword>
<name>A0A2H9T8Y9_9ZZZZ</name>
<dbReference type="InterPro" id="IPR027417">
    <property type="entry name" value="P-loop_NTPase"/>
</dbReference>
<dbReference type="GO" id="GO:0005524">
    <property type="term" value="F:ATP binding"/>
    <property type="evidence" value="ECO:0007669"/>
    <property type="project" value="UniProtKB-KW"/>
</dbReference>
<dbReference type="PANTHER" id="PTHR32182">
    <property type="entry name" value="DNA REPLICATION AND REPAIR PROTEIN RECF"/>
    <property type="match status" value="1"/>
</dbReference>
<dbReference type="GO" id="GO:0003697">
    <property type="term" value="F:single-stranded DNA binding"/>
    <property type="evidence" value="ECO:0007669"/>
    <property type="project" value="InterPro"/>
</dbReference>
<evidence type="ECO:0000256" key="2">
    <source>
        <dbReference type="ARBA" id="ARBA00008016"/>
    </source>
</evidence>